<dbReference type="Proteomes" id="UP001604335">
    <property type="component" value="Unassembled WGS sequence"/>
</dbReference>
<sequence>MIVTEIDKERLKEQRIQFIRAHQQAFDVDPIYPLSLFEDFVVSIRESCSLEASCKIELDKLIASRFLLFFKDPTQQWQKWLHQSLAFFGQVKSRVGVKLDYSLLQRFLGRDFDFNKMTVFSAGIDLRQHLPDSSLKMHIRIQDYPEKLETAFALSDGAASSQYLKDFVSLIGFDFYFDGTSEIELYAEVAEADFYQPKTQEKVWRHFPESVLKPLQGSDLFFTGLSKANTNPVLYYHLKNRDNLSQHFRLNDTAQRVHSFYQHRDVLPQMWVGTSQKELEKNYLENVRLYYYHADRNLEGGEQYAPA</sequence>
<gene>
    <name evidence="1" type="ORF">VPK24_15110</name>
</gene>
<organism evidence="1 2">
    <name type="scientific">Limnothrix redekei LRLZ20PSL1</name>
    <dbReference type="NCBI Taxonomy" id="3112953"/>
    <lineage>
        <taxon>Bacteria</taxon>
        <taxon>Bacillati</taxon>
        <taxon>Cyanobacteriota</taxon>
        <taxon>Cyanophyceae</taxon>
        <taxon>Pseudanabaenales</taxon>
        <taxon>Pseudanabaenaceae</taxon>
        <taxon>Limnothrix</taxon>
    </lineage>
</organism>
<comment type="caution">
    <text evidence="1">The sequence shown here is derived from an EMBL/GenBank/DDBJ whole genome shotgun (WGS) entry which is preliminary data.</text>
</comment>
<keyword evidence="2" id="KW-1185">Reference proteome</keyword>
<dbReference type="EMBL" id="JAZAQF010000086">
    <property type="protein sequence ID" value="MFG3818971.1"/>
    <property type="molecule type" value="Genomic_DNA"/>
</dbReference>
<dbReference type="InterPro" id="IPR031037">
    <property type="entry name" value="Preny_LynF_TruF"/>
</dbReference>
<dbReference type="NCBIfam" id="TIGR04445">
    <property type="entry name" value="preny_LynF_TruF"/>
    <property type="match status" value="1"/>
</dbReference>
<dbReference type="Pfam" id="PF19156">
    <property type="entry name" value="DUF5838"/>
    <property type="match status" value="1"/>
</dbReference>
<evidence type="ECO:0000313" key="1">
    <source>
        <dbReference type="EMBL" id="MFG3818971.1"/>
    </source>
</evidence>
<proteinExistence type="predicted"/>
<protein>
    <submittedName>
        <fullName evidence="1">DUF5838 family protein</fullName>
    </submittedName>
</protein>
<dbReference type="RefSeq" id="WP_393014620.1">
    <property type="nucleotide sequence ID" value="NZ_JAZAQF010000086.1"/>
</dbReference>
<reference evidence="2" key="1">
    <citation type="journal article" date="2024" name="Algal Res.">
        <title>Biochemical, toxicological and genomic investigation of a high-biomass producing Limnothrix strain isolated from Italian shallow drinking water reservoir.</title>
        <authorList>
            <person name="Simonazzi M."/>
            <person name="Shishido T.K."/>
            <person name="Delbaje E."/>
            <person name="Wahlsten M."/>
            <person name="Fewer D.P."/>
            <person name="Sivonen K."/>
            <person name="Pezzolesi L."/>
            <person name="Pistocchi R."/>
        </authorList>
    </citation>
    <scope>NUCLEOTIDE SEQUENCE [LARGE SCALE GENOMIC DNA]</scope>
    <source>
        <strain evidence="2">LRLZ20PSL1</strain>
    </source>
</reference>
<evidence type="ECO:0000313" key="2">
    <source>
        <dbReference type="Proteomes" id="UP001604335"/>
    </source>
</evidence>
<name>A0ABW7CGK8_9CYAN</name>
<accession>A0ABW7CGK8</accession>